<feature type="region of interest" description="Disordered" evidence="13">
    <location>
        <begin position="197"/>
        <end position="234"/>
    </location>
</feature>
<dbReference type="Proteomes" id="UP000649328">
    <property type="component" value="Unassembled WGS sequence"/>
</dbReference>
<dbReference type="CDD" id="cd00130">
    <property type="entry name" value="PAS"/>
    <property type="match status" value="1"/>
</dbReference>
<dbReference type="PANTHER" id="PTHR47659:SF1">
    <property type="entry name" value="TRANSCRIPTION ACTIVATOR OF GLUCONEOGENESIS ERT1"/>
    <property type="match status" value="1"/>
</dbReference>
<dbReference type="Gene3D" id="4.10.240.10">
    <property type="entry name" value="Zn(2)-C6 fungal-type DNA-binding domain"/>
    <property type="match status" value="1"/>
</dbReference>
<comment type="similarity">
    <text evidence="2">Belongs to the ERT1/acuK family.</text>
</comment>
<sequence>MSTDDLHNKPKRKKIFWACNHCNKAHVTCDNNRPCLRCIKKGLQDTCEDAPRKRKKYLADVPGPLIQATSEPPQNQQESLFEMEASQSVKTEARPGLAPLVFEATNFQQSSSLPNYLLRRAAPMSLTLSVNETTQRASPSLFSRQHNGSFFGQPESQEGRDMFDSRPSNNQLQQLEFQQPKTGHQSLRDGQIHSFVSQENNSPQQVMRQQSDTSRIHPPPQPGSTVPDNKKPNFLSSAADMEYATLSSILQDNFLGLGLLTSNEGTPASNLSPAISPHGYEFQKMLPSALATTPYNASDFRNTIQAQEPKYGNSQFQQRPYETSTEFPPFDARINQYLLGNTTHYADVTFPDVSEAMDYLRQNDPAQYYARSSKLSLSLTMGFPQKFDDSRNLLFKDPEEIYVKIKQPFSYTPGFHKLIAYLRGRFPREMLVKMAESMAVYRPSFIACTNSLRESDLIFMEQCFQRTLLTYDNFIKVSGTPTIVWRRTGEIAYVGHEFTTLTGWTLEHLLGGKPTFIVELLDDKSVVEYFQLFSKIAFGDFLGATMTECTLLTPKQNVKIRAGCSWTMKRDVFGIPMMIIGNFLPIL</sequence>
<dbReference type="InterPro" id="IPR001138">
    <property type="entry name" value="Zn2Cys6_DnaBD"/>
</dbReference>
<dbReference type="PANTHER" id="PTHR47659">
    <property type="entry name" value="ZN(II)2CYS6 TRANSCRIPTION FACTOR (EUROFUNG)-RELATED"/>
    <property type="match status" value="1"/>
</dbReference>
<dbReference type="AlphaFoldDB" id="A0A8H7GY82"/>
<keyword evidence="7" id="KW-0238">DNA-binding</keyword>
<evidence type="ECO:0000256" key="1">
    <source>
        <dbReference type="ARBA" id="ARBA00004123"/>
    </source>
</evidence>
<dbReference type="EMBL" id="JACBPP010000001">
    <property type="protein sequence ID" value="KAF8005305.1"/>
    <property type="molecule type" value="Genomic_DNA"/>
</dbReference>
<dbReference type="CDD" id="cd00067">
    <property type="entry name" value="GAL4"/>
    <property type="match status" value="1"/>
</dbReference>
<dbReference type="GO" id="GO:0006094">
    <property type="term" value="P:gluconeogenesis"/>
    <property type="evidence" value="ECO:0007669"/>
    <property type="project" value="UniProtKB-KW"/>
</dbReference>
<feature type="domain" description="Zn(2)-C6 fungal-type" evidence="14">
    <location>
        <begin position="18"/>
        <end position="47"/>
    </location>
</feature>
<dbReference type="SMART" id="SM00066">
    <property type="entry name" value="GAL4"/>
    <property type="match status" value="1"/>
</dbReference>
<evidence type="ECO:0000256" key="3">
    <source>
        <dbReference type="ARBA" id="ARBA00022432"/>
    </source>
</evidence>
<evidence type="ECO:0000256" key="7">
    <source>
        <dbReference type="ARBA" id="ARBA00023125"/>
    </source>
</evidence>
<evidence type="ECO:0000256" key="11">
    <source>
        <dbReference type="ARBA" id="ARBA00037475"/>
    </source>
</evidence>
<dbReference type="InterPro" id="IPR050335">
    <property type="entry name" value="ERT1_acuK_gluconeogen_tf"/>
</dbReference>
<accession>A0A8H7GY82</accession>
<protein>
    <recommendedName>
        <fullName evidence="12">Transcription activator of gluconeogenesis ERT1</fullName>
    </recommendedName>
</protein>
<feature type="region of interest" description="Disordered" evidence="13">
    <location>
        <begin position="137"/>
        <end position="168"/>
    </location>
</feature>
<evidence type="ECO:0000256" key="10">
    <source>
        <dbReference type="ARBA" id="ARBA00023242"/>
    </source>
</evidence>
<dbReference type="SUPFAM" id="SSF57701">
    <property type="entry name" value="Zn2/Cys6 DNA-binding domain"/>
    <property type="match status" value="1"/>
</dbReference>
<keyword evidence="9" id="KW-0804">Transcription</keyword>
<evidence type="ECO:0000256" key="8">
    <source>
        <dbReference type="ARBA" id="ARBA00023159"/>
    </source>
</evidence>
<dbReference type="GO" id="GO:0000981">
    <property type="term" value="F:DNA-binding transcription factor activity, RNA polymerase II-specific"/>
    <property type="evidence" value="ECO:0007669"/>
    <property type="project" value="InterPro"/>
</dbReference>
<dbReference type="GO" id="GO:0009267">
    <property type="term" value="P:cellular response to starvation"/>
    <property type="evidence" value="ECO:0007669"/>
    <property type="project" value="TreeGrafter"/>
</dbReference>
<keyword evidence="4" id="KW-0479">Metal-binding</keyword>
<feature type="compositionally biased region" description="Polar residues" evidence="13">
    <location>
        <begin position="137"/>
        <end position="156"/>
    </location>
</feature>
<proteinExistence type="inferred from homology"/>
<evidence type="ECO:0000259" key="14">
    <source>
        <dbReference type="PROSITE" id="PS50048"/>
    </source>
</evidence>
<evidence type="ECO:0000256" key="13">
    <source>
        <dbReference type="SAM" id="MobiDB-lite"/>
    </source>
</evidence>
<comment type="function">
    <text evidence="11">Transcription factor which regulates nonfermentable carbon utilization. Activator of gluconeogenetic genes.</text>
</comment>
<gene>
    <name evidence="15" type="ORF">HF325_000762</name>
</gene>
<keyword evidence="5" id="KW-0862">Zinc</keyword>
<dbReference type="InterPro" id="IPR036864">
    <property type="entry name" value="Zn2-C6_fun-type_DNA-bd_sf"/>
</dbReference>
<name>A0A8H7GY82_9ASCO</name>
<evidence type="ECO:0000256" key="12">
    <source>
        <dbReference type="ARBA" id="ARBA00040903"/>
    </source>
</evidence>
<evidence type="ECO:0000256" key="6">
    <source>
        <dbReference type="ARBA" id="ARBA00023015"/>
    </source>
</evidence>
<comment type="caution">
    <text evidence="15">The sequence shown here is derived from an EMBL/GenBank/DDBJ whole genome shotgun (WGS) entry which is preliminary data.</text>
</comment>
<evidence type="ECO:0000313" key="15">
    <source>
        <dbReference type="EMBL" id="KAF8005305.1"/>
    </source>
</evidence>
<dbReference type="Pfam" id="PF24990">
    <property type="entry name" value="PAS_13"/>
    <property type="match status" value="2"/>
</dbReference>
<dbReference type="OrthoDB" id="2538135at2759"/>
<dbReference type="InterPro" id="IPR000014">
    <property type="entry name" value="PAS"/>
</dbReference>
<organism evidence="15 16">
    <name type="scientific">Metschnikowia pulcherrima</name>
    <dbReference type="NCBI Taxonomy" id="27326"/>
    <lineage>
        <taxon>Eukaryota</taxon>
        <taxon>Fungi</taxon>
        <taxon>Dikarya</taxon>
        <taxon>Ascomycota</taxon>
        <taxon>Saccharomycotina</taxon>
        <taxon>Pichiomycetes</taxon>
        <taxon>Metschnikowiaceae</taxon>
        <taxon>Metschnikowia</taxon>
    </lineage>
</organism>
<dbReference type="Pfam" id="PF00172">
    <property type="entry name" value="Zn_clus"/>
    <property type="match status" value="1"/>
</dbReference>
<feature type="compositionally biased region" description="Polar residues" evidence="13">
    <location>
        <begin position="197"/>
        <end position="213"/>
    </location>
</feature>
<dbReference type="InterPro" id="IPR056751">
    <property type="entry name" value="PAS_13"/>
</dbReference>
<dbReference type="PROSITE" id="PS50048">
    <property type="entry name" value="ZN2_CY6_FUNGAL_2"/>
    <property type="match status" value="1"/>
</dbReference>
<comment type="subcellular location">
    <subcellularLocation>
        <location evidence="1">Nucleus</location>
    </subcellularLocation>
</comment>
<keyword evidence="10" id="KW-0539">Nucleus</keyword>
<evidence type="ECO:0000256" key="5">
    <source>
        <dbReference type="ARBA" id="ARBA00022833"/>
    </source>
</evidence>
<dbReference type="GO" id="GO:0000977">
    <property type="term" value="F:RNA polymerase II transcription regulatory region sequence-specific DNA binding"/>
    <property type="evidence" value="ECO:0007669"/>
    <property type="project" value="TreeGrafter"/>
</dbReference>
<keyword evidence="6" id="KW-0805">Transcription regulation</keyword>
<keyword evidence="8" id="KW-0010">Activator</keyword>
<evidence type="ECO:0000256" key="4">
    <source>
        <dbReference type="ARBA" id="ARBA00022723"/>
    </source>
</evidence>
<evidence type="ECO:0000256" key="9">
    <source>
        <dbReference type="ARBA" id="ARBA00023163"/>
    </source>
</evidence>
<keyword evidence="3" id="KW-0312">Gluconeogenesis</keyword>
<dbReference type="GO" id="GO:0005634">
    <property type="term" value="C:nucleus"/>
    <property type="evidence" value="ECO:0007669"/>
    <property type="project" value="UniProtKB-SubCell"/>
</dbReference>
<evidence type="ECO:0000313" key="16">
    <source>
        <dbReference type="Proteomes" id="UP000649328"/>
    </source>
</evidence>
<keyword evidence="16" id="KW-1185">Reference proteome</keyword>
<dbReference type="GO" id="GO:0008270">
    <property type="term" value="F:zinc ion binding"/>
    <property type="evidence" value="ECO:0007669"/>
    <property type="project" value="InterPro"/>
</dbReference>
<evidence type="ECO:0000256" key="2">
    <source>
        <dbReference type="ARBA" id="ARBA00010855"/>
    </source>
</evidence>
<reference evidence="15" key="1">
    <citation type="submission" date="2020-10" db="EMBL/GenBank/DDBJ databases">
        <title>The Whole-Genome Sequence of Metschnikowia persimmonesis, a Novel Endophytic Yeast Species Isolated from Medicinal Plant Diospyros kaki Thumb.</title>
        <authorList>
            <person name="Rahmat E."/>
            <person name="Kang Y."/>
        </authorList>
    </citation>
    <scope>NUCLEOTIDE SEQUENCE</scope>
    <source>
        <strain evidence="15">KIOM G15050</strain>
    </source>
</reference>